<keyword evidence="5" id="KW-0949">S-adenosyl-L-methionine</keyword>
<evidence type="ECO:0000256" key="8">
    <source>
        <dbReference type="ARBA" id="ARBA00042266"/>
    </source>
</evidence>
<dbReference type="Proteomes" id="UP000677054">
    <property type="component" value="Unassembled WGS sequence"/>
</dbReference>
<evidence type="ECO:0000256" key="1">
    <source>
        <dbReference type="ARBA" id="ARBA00009741"/>
    </source>
</evidence>
<dbReference type="GO" id="GO:0005829">
    <property type="term" value="C:cytosol"/>
    <property type="evidence" value="ECO:0007669"/>
    <property type="project" value="TreeGrafter"/>
</dbReference>
<evidence type="ECO:0000256" key="9">
    <source>
        <dbReference type="SAM" id="MobiDB-lite"/>
    </source>
</evidence>
<dbReference type="SUPFAM" id="SSF53335">
    <property type="entry name" value="S-adenosyl-L-methionine-dependent methyltransferases"/>
    <property type="match status" value="1"/>
</dbReference>
<protein>
    <recommendedName>
        <fullName evidence="8">ETFB lysine methyltransferase</fullName>
    </recommendedName>
    <alternativeName>
        <fullName evidence="7">Protein N-lysine methyltransferase METTL20</fullName>
    </alternativeName>
</protein>
<dbReference type="OrthoDB" id="419617at2759"/>
<dbReference type="PANTHER" id="PTHR43648:SF1">
    <property type="entry name" value="ELECTRON TRANSFER FLAVOPROTEIN BETA SUBUNIT LYSINE METHYLTRANSFERASE"/>
    <property type="match status" value="1"/>
</dbReference>
<feature type="compositionally biased region" description="Basic and acidic residues" evidence="9">
    <location>
        <begin position="429"/>
        <end position="450"/>
    </location>
</feature>
<dbReference type="CDD" id="cd02440">
    <property type="entry name" value="AdoMet_MTases"/>
    <property type="match status" value="1"/>
</dbReference>
<keyword evidence="4" id="KW-0808">Transferase</keyword>
<dbReference type="EMBL" id="CAJPEV010002112">
    <property type="protein sequence ID" value="CAG0895703.1"/>
    <property type="molecule type" value="Genomic_DNA"/>
</dbReference>
<proteinExistence type="inferred from homology"/>
<evidence type="ECO:0000313" key="10">
    <source>
        <dbReference type="EMBL" id="CAD7249035.1"/>
    </source>
</evidence>
<sequence length="450" mass="47650">MTIDLLHISVTQVPTQDWVRATQQQFAPIVIPPHLAIVPTWHDLPEGIAHTIRLDPGLAFGTGSHPTTQLCLEWLCANQAHLANFDVMDYGCGSGILAIAAARLGAKSVDATDIDPNAVQSTADNAAYNDVELDTGLPEVFMGQHYEVVLANILANPLQVLAPMLCEKVNTHGFLVLSGILVEQVELLTACYAPWIPLTVWQEKDGWPRVHNLVADTLPEPLTPPPSSDRGIGNSIGLAAGGAALATGGTMLANHFLNDASDPIDNKTERVVDNTLGFLREDATDLQSTPNTQIAQAQADEIWSSSASSLAATDTIVGDKVDDVAQWVDHKVVDPVVDTTKDAANWVDDKVIDPVVDTTKDAAQWVENKVDQVVTPDHDPMLDMNWSSSPAAASPSSSVGVSATTLATGAALAAGGVAVADALTPDAPTTEKAKPKIEIKEFNNTDNAAK</sequence>
<evidence type="ECO:0000256" key="4">
    <source>
        <dbReference type="ARBA" id="ARBA00022679"/>
    </source>
</evidence>
<reference evidence="10" key="1">
    <citation type="submission" date="2020-11" db="EMBL/GenBank/DDBJ databases">
        <authorList>
            <person name="Tran Van P."/>
        </authorList>
    </citation>
    <scope>NUCLEOTIDE SEQUENCE</scope>
</reference>
<accession>A0A7R8XMJ5</accession>
<dbReference type="Pfam" id="PF06325">
    <property type="entry name" value="PrmA"/>
    <property type="match status" value="1"/>
</dbReference>
<dbReference type="InterPro" id="IPR029063">
    <property type="entry name" value="SAM-dependent_MTases_sf"/>
</dbReference>
<comment type="similarity">
    <text evidence="1">Belongs to the methyltransferase superfamily. PrmA family.</text>
</comment>
<evidence type="ECO:0000256" key="3">
    <source>
        <dbReference type="ARBA" id="ARBA00022603"/>
    </source>
</evidence>
<dbReference type="InterPro" id="IPR004498">
    <property type="entry name" value="Ribosomal_PrmA_MeTrfase"/>
</dbReference>
<evidence type="ECO:0000256" key="6">
    <source>
        <dbReference type="ARBA" id="ARBA00037932"/>
    </source>
</evidence>
<dbReference type="EMBL" id="LR901629">
    <property type="protein sequence ID" value="CAD7249035.1"/>
    <property type="molecule type" value="Genomic_DNA"/>
</dbReference>
<keyword evidence="2" id="KW-0963">Cytoplasm</keyword>
<feature type="non-terminal residue" evidence="10">
    <location>
        <position position="450"/>
    </location>
</feature>
<organism evidence="10">
    <name type="scientific">Darwinula stevensoni</name>
    <dbReference type="NCBI Taxonomy" id="69355"/>
    <lineage>
        <taxon>Eukaryota</taxon>
        <taxon>Metazoa</taxon>
        <taxon>Ecdysozoa</taxon>
        <taxon>Arthropoda</taxon>
        <taxon>Crustacea</taxon>
        <taxon>Oligostraca</taxon>
        <taxon>Ostracoda</taxon>
        <taxon>Podocopa</taxon>
        <taxon>Podocopida</taxon>
        <taxon>Darwinulocopina</taxon>
        <taxon>Darwinuloidea</taxon>
        <taxon>Darwinulidae</taxon>
        <taxon>Darwinula</taxon>
    </lineage>
</organism>
<evidence type="ECO:0000313" key="11">
    <source>
        <dbReference type="Proteomes" id="UP000677054"/>
    </source>
</evidence>
<dbReference type="GO" id="GO:0032259">
    <property type="term" value="P:methylation"/>
    <property type="evidence" value="ECO:0007669"/>
    <property type="project" value="UniProtKB-KW"/>
</dbReference>
<dbReference type="Gene3D" id="3.40.50.150">
    <property type="entry name" value="Vaccinia Virus protein VP39"/>
    <property type="match status" value="1"/>
</dbReference>
<keyword evidence="3" id="KW-0489">Methyltransferase</keyword>
<comment type="similarity">
    <text evidence="6">Belongs to the methyltransferase superfamily. ETFBKMT family.</text>
</comment>
<dbReference type="NCBIfam" id="TIGR00406">
    <property type="entry name" value="prmA"/>
    <property type="match status" value="1"/>
</dbReference>
<dbReference type="InterPro" id="IPR050078">
    <property type="entry name" value="Ribosomal_L11_MeTrfase_PrmA"/>
</dbReference>
<dbReference type="PANTHER" id="PTHR43648">
    <property type="entry name" value="ELECTRON TRANSFER FLAVOPROTEIN BETA SUBUNIT LYSINE METHYLTRANSFERASE"/>
    <property type="match status" value="1"/>
</dbReference>
<name>A0A7R8XMJ5_9CRUS</name>
<gene>
    <name evidence="10" type="ORF">DSTB1V02_LOCUS8836</name>
</gene>
<evidence type="ECO:0000256" key="5">
    <source>
        <dbReference type="ARBA" id="ARBA00022691"/>
    </source>
</evidence>
<dbReference type="GO" id="GO:0016279">
    <property type="term" value="F:protein-lysine N-methyltransferase activity"/>
    <property type="evidence" value="ECO:0007669"/>
    <property type="project" value="TreeGrafter"/>
</dbReference>
<keyword evidence="11" id="KW-1185">Reference proteome</keyword>
<evidence type="ECO:0000256" key="2">
    <source>
        <dbReference type="ARBA" id="ARBA00022490"/>
    </source>
</evidence>
<evidence type="ECO:0000256" key="7">
    <source>
        <dbReference type="ARBA" id="ARBA00041867"/>
    </source>
</evidence>
<dbReference type="AlphaFoldDB" id="A0A7R8XMJ5"/>
<feature type="region of interest" description="Disordered" evidence="9">
    <location>
        <begin position="425"/>
        <end position="450"/>
    </location>
</feature>